<dbReference type="GO" id="GO:0016874">
    <property type="term" value="F:ligase activity"/>
    <property type="evidence" value="ECO:0007669"/>
    <property type="project" value="UniProtKB-KW"/>
</dbReference>
<proteinExistence type="inferred from homology"/>
<dbReference type="GO" id="GO:0010498">
    <property type="term" value="P:proteasomal protein catabolic process"/>
    <property type="evidence" value="ECO:0007669"/>
    <property type="project" value="InterPro"/>
</dbReference>
<dbReference type="NCBIfam" id="TIGR03688">
    <property type="entry name" value="depupylase_Dop"/>
    <property type="match status" value="1"/>
</dbReference>
<feature type="active site" description="Proton acceptor" evidence="2">
    <location>
        <position position="128"/>
    </location>
</feature>
<dbReference type="EMBL" id="JACHVS010000002">
    <property type="protein sequence ID" value="MBB2997250.1"/>
    <property type="molecule type" value="Genomic_DNA"/>
</dbReference>
<dbReference type="PANTHER" id="PTHR42307:SF2">
    <property type="entry name" value="PUP DEAMIDASE_DEPUPYLASE"/>
    <property type="match status" value="1"/>
</dbReference>
<dbReference type="EC" id="6.3.2.-" evidence="3"/>
<dbReference type="Proteomes" id="UP000523000">
    <property type="component" value="Unassembled WGS sequence"/>
</dbReference>
<dbReference type="InterPro" id="IPR004347">
    <property type="entry name" value="Pup_ligase/deamidase"/>
</dbReference>
<organism evidence="3 4">
    <name type="scientific">Paeniglutamicibacter cryotolerans</name>
    <dbReference type="NCBI Taxonomy" id="670079"/>
    <lineage>
        <taxon>Bacteria</taxon>
        <taxon>Bacillati</taxon>
        <taxon>Actinomycetota</taxon>
        <taxon>Actinomycetes</taxon>
        <taxon>Micrococcales</taxon>
        <taxon>Micrococcaceae</taxon>
        <taxon>Paeniglutamicibacter</taxon>
    </lineage>
</organism>
<dbReference type="GO" id="GO:0000502">
    <property type="term" value="C:proteasome complex"/>
    <property type="evidence" value="ECO:0007669"/>
    <property type="project" value="UniProtKB-KW"/>
</dbReference>
<dbReference type="GO" id="GO:0019941">
    <property type="term" value="P:modification-dependent protein catabolic process"/>
    <property type="evidence" value="ECO:0007669"/>
    <property type="project" value="InterPro"/>
</dbReference>
<dbReference type="AlphaFoldDB" id="A0A839QNA5"/>
<comment type="caution">
    <text evidence="3">The sequence shown here is derived from an EMBL/GenBank/DDBJ whole genome shotgun (WGS) entry which is preliminary data.</text>
</comment>
<dbReference type="PIRSF" id="PIRSF018077">
    <property type="entry name" value="UCP018077"/>
    <property type="match status" value="1"/>
</dbReference>
<name>A0A839QNA5_9MICC</name>
<dbReference type="GO" id="GO:0016811">
    <property type="term" value="F:hydrolase activity, acting on carbon-nitrogen (but not peptide) bonds, in linear amides"/>
    <property type="evidence" value="ECO:0007669"/>
    <property type="project" value="InterPro"/>
</dbReference>
<dbReference type="Pfam" id="PF03136">
    <property type="entry name" value="Pup_ligase"/>
    <property type="match status" value="1"/>
</dbReference>
<evidence type="ECO:0000256" key="2">
    <source>
        <dbReference type="PIRSR" id="PIRSR018077-1"/>
    </source>
</evidence>
<keyword evidence="3" id="KW-0647">Proteasome</keyword>
<keyword evidence="4" id="KW-1185">Reference proteome</keyword>
<evidence type="ECO:0000313" key="3">
    <source>
        <dbReference type="EMBL" id="MBB2997250.1"/>
    </source>
</evidence>
<comment type="similarity">
    <text evidence="1">Belongs to the Pup ligase/Pup deamidase family. Pup deamidase subfamily.</text>
</comment>
<gene>
    <name evidence="3" type="ORF">E9229_003497</name>
</gene>
<evidence type="ECO:0000256" key="1">
    <source>
        <dbReference type="ARBA" id="ARBA00009114"/>
    </source>
</evidence>
<dbReference type="GO" id="GO:0070490">
    <property type="term" value="P:protein pupylation"/>
    <property type="evidence" value="ECO:0007669"/>
    <property type="project" value="TreeGrafter"/>
</dbReference>
<evidence type="ECO:0000313" key="4">
    <source>
        <dbReference type="Proteomes" id="UP000523000"/>
    </source>
</evidence>
<accession>A0A839QNA5</accession>
<dbReference type="PANTHER" id="PTHR42307">
    <property type="entry name" value="PUP DEAMIDASE/DEPUPYLASE"/>
    <property type="match status" value="1"/>
</dbReference>
<sequence>MSVHRVVGLETEYGVLAPSTPGASSTLLSAQVVNAYAATIRSGYGHLAGTRWDYTDETPLSDARGFNQPRALAHPSQLTDEPRELTAAEIALAGGDARAGDTLYAEEEPEEHVLMNMVLGNGARLYVDHAHPEYSSPETTNPADAVLWDQAGDRVVLAAARRIEQSPGFAPVLLYKNNTDNKSVSYGAHENYLMPRSVPFGDIAAGLIPFFATRQVFCGSGRVGRGSMGSAAGFQVSQRADFFEAEVGLETTIRRPIVNTRDEPHAVWDKYRRLHVIIGDANMGQVSTYLRTGTTALVLSLIEAGSVPDLALRHPVAALQAISHDPTLRTTVELLDGRRLRAIDIQRVYLEAARTHCAATGADDPMTADVLERWGSTLDTLSSDVFGAASSVDWVAKYQLMQGYRDRHGLGWNDARIGLMDLQWADIRPEKGLYHRLAARGMMETLWSEEQIAHAVSHPPEDTRAYFRGRALSQYPEDVVAASWDAVLFSVPGRAGVQRVATLEPQRGTRALVGELFDASHSISEFLERLRA</sequence>
<dbReference type="GO" id="GO:0008233">
    <property type="term" value="F:peptidase activity"/>
    <property type="evidence" value="ECO:0007669"/>
    <property type="project" value="InterPro"/>
</dbReference>
<reference evidence="3 4" key="1">
    <citation type="submission" date="2020-08" db="EMBL/GenBank/DDBJ databases">
        <title>Sequencing the genomes of 1000 actinobacteria strains.</title>
        <authorList>
            <person name="Klenk H.-P."/>
        </authorList>
    </citation>
    <scope>NUCLEOTIDE SEQUENCE [LARGE SCALE GENOMIC DNA]</scope>
    <source>
        <strain evidence="3 4">DSM 22826</strain>
    </source>
</reference>
<dbReference type="GO" id="GO:0005524">
    <property type="term" value="F:ATP binding"/>
    <property type="evidence" value="ECO:0007669"/>
    <property type="project" value="TreeGrafter"/>
</dbReference>
<protein>
    <submittedName>
        <fullName evidence="3">Proteasome accessory factor A</fullName>
        <ecNumber evidence="3">6.3.2.-</ecNumber>
    </submittedName>
</protein>
<dbReference type="InterPro" id="IPR022366">
    <property type="entry name" value="Pup_deamidase"/>
</dbReference>
<dbReference type="RefSeq" id="WP_183512798.1">
    <property type="nucleotide sequence ID" value="NZ_BAABGK010000104.1"/>
</dbReference>
<keyword evidence="3" id="KW-0436">Ligase</keyword>